<dbReference type="HOGENOM" id="CLU_130257_1_2_2"/>
<dbReference type="KEGG" id="mhu:Mhun_1404"/>
<dbReference type="InterPro" id="IPR043519">
    <property type="entry name" value="NT_sf"/>
</dbReference>
<evidence type="ECO:0000313" key="3">
    <source>
        <dbReference type="Proteomes" id="UP000001941"/>
    </source>
</evidence>
<dbReference type="EnsemblBacteria" id="ABD41141">
    <property type="protein sequence ID" value="ABD41141"/>
    <property type="gene ID" value="Mhun_1404"/>
</dbReference>
<dbReference type="GeneID" id="3923547"/>
<dbReference type="PANTHER" id="PTHR43852:SF3">
    <property type="entry name" value="NUCLEOTIDYLTRANSFERASE"/>
    <property type="match status" value="1"/>
</dbReference>
<dbReference type="Gene3D" id="3.30.460.10">
    <property type="entry name" value="Beta Polymerase, domain 2"/>
    <property type="match status" value="1"/>
</dbReference>
<dbReference type="STRING" id="323259.Mhun_1404"/>
<dbReference type="EMBL" id="CP000254">
    <property type="protein sequence ID" value="ABD41141.1"/>
    <property type="molecule type" value="Genomic_DNA"/>
</dbReference>
<dbReference type="InterPro" id="IPR052930">
    <property type="entry name" value="TA_antitoxin_MntA"/>
</dbReference>
<dbReference type="eggNOG" id="arCOG02107">
    <property type="taxonomic scope" value="Archaea"/>
</dbReference>
<reference evidence="3" key="1">
    <citation type="journal article" date="2016" name="Stand. Genomic Sci.">
        <title>Complete genome sequence of Methanospirillum hungatei type strain JF1.</title>
        <authorList>
            <person name="Gunsalus R.P."/>
            <person name="Cook L.E."/>
            <person name="Crable B."/>
            <person name="Rohlin L."/>
            <person name="McDonald E."/>
            <person name="Mouttaki H."/>
            <person name="Sieber J.R."/>
            <person name="Poweleit N."/>
            <person name="Zhou H."/>
            <person name="Lapidus A.L."/>
            <person name="Daligault H.E."/>
            <person name="Land M."/>
            <person name="Gilna P."/>
            <person name="Ivanova N."/>
            <person name="Kyrpides N."/>
            <person name="Culley D.E."/>
            <person name="McInerney M.J."/>
        </authorList>
    </citation>
    <scope>NUCLEOTIDE SEQUENCE [LARGE SCALE GENOMIC DNA]</scope>
    <source>
        <strain evidence="3">ATCC 27890 / DSM 864 / NBRC 100397 / JF-1</strain>
    </source>
</reference>
<dbReference type="CDD" id="cd05403">
    <property type="entry name" value="NT_KNTase_like"/>
    <property type="match status" value="1"/>
</dbReference>
<evidence type="ECO:0000313" key="2">
    <source>
        <dbReference type="EMBL" id="ABD41141.1"/>
    </source>
</evidence>
<keyword evidence="3" id="KW-1185">Reference proteome</keyword>
<dbReference type="OrthoDB" id="61846at2157"/>
<dbReference type="SUPFAM" id="SSF81301">
    <property type="entry name" value="Nucleotidyltransferase"/>
    <property type="match status" value="1"/>
</dbReference>
<name>Q2FKV1_METHJ</name>
<accession>Q2FKV1</accession>
<dbReference type="Proteomes" id="UP000001941">
    <property type="component" value="Chromosome"/>
</dbReference>
<proteinExistence type="predicted"/>
<organism evidence="2 3">
    <name type="scientific">Methanospirillum hungatei JF-1 (strain ATCC 27890 / DSM 864 / NBRC 100397 / JF-1)</name>
    <dbReference type="NCBI Taxonomy" id="323259"/>
    <lineage>
        <taxon>Archaea</taxon>
        <taxon>Methanobacteriati</taxon>
        <taxon>Methanobacteriota</taxon>
        <taxon>Stenosarchaea group</taxon>
        <taxon>Methanomicrobia</taxon>
        <taxon>Methanomicrobiales</taxon>
        <taxon>Methanospirillaceae</taxon>
        <taxon>Methanospirillum</taxon>
    </lineage>
</organism>
<sequence length="132" mass="15405">MPVKPLTDDIHSCMEIIRATPVFGNIRFIILYGSVAEGRDDIHSDIDIAISTDLPDLQAERMRMHILGRVSDTFDIQIFEHLPLFVQVEVFKGEVLYVADEDELYDRALKISREYEFFKPHYLDYIGEREIL</sequence>
<dbReference type="AlphaFoldDB" id="Q2FKV1"/>
<dbReference type="RefSeq" id="WP_011448410.1">
    <property type="nucleotide sequence ID" value="NC_007796.1"/>
</dbReference>
<feature type="domain" description="Polymerase beta nucleotidyltransferase" evidence="1">
    <location>
        <begin position="24"/>
        <end position="102"/>
    </location>
</feature>
<gene>
    <name evidence="2" type="ordered locus">Mhun_1404</name>
</gene>
<dbReference type="InParanoid" id="Q2FKV1"/>
<dbReference type="InterPro" id="IPR041633">
    <property type="entry name" value="Polbeta"/>
</dbReference>
<protein>
    <submittedName>
        <fullName evidence="2">DNA polymerase, beta-like region</fullName>
    </submittedName>
</protein>
<dbReference type="PANTHER" id="PTHR43852">
    <property type="entry name" value="NUCLEOTIDYLTRANSFERASE"/>
    <property type="match status" value="1"/>
</dbReference>
<dbReference type="Pfam" id="PF18765">
    <property type="entry name" value="Polbeta"/>
    <property type="match status" value="1"/>
</dbReference>
<evidence type="ECO:0000259" key="1">
    <source>
        <dbReference type="Pfam" id="PF18765"/>
    </source>
</evidence>